<dbReference type="PROSITE" id="PS50977">
    <property type="entry name" value="HTH_TETR_2"/>
    <property type="match status" value="1"/>
</dbReference>
<evidence type="ECO:0000313" key="5">
    <source>
        <dbReference type="Proteomes" id="UP000280881"/>
    </source>
</evidence>
<protein>
    <submittedName>
        <fullName evidence="4">TetR family transcriptional regulator</fullName>
    </submittedName>
</protein>
<feature type="DNA-binding region" description="H-T-H motif" evidence="2">
    <location>
        <begin position="27"/>
        <end position="46"/>
    </location>
</feature>
<evidence type="ECO:0000256" key="1">
    <source>
        <dbReference type="ARBA" id="ARBA00023125"/>
    </source>
</evidence>
<dbReference type="InterPro" id="IPR009057">
    <property type="entry name" value="Homeodomain-like_sf"/>
</dbReference>
<evidence type="ECO:0000313" key="4">
    <source>
        <dbReference type="EMBL" id="RKQ63806.1"/>
    </source>
</evidence>
<keyword evidence="5" id="KW-1185">Reference proteome</keyword>
<name>A0A420W904_9BACT</name>
<dbReference type="Gene3D" id="1.10.357.10">
    <property type="entry name" value="Tetracycline Repressor, domain 2"/>
    <property type="match status" value="1"/>
</dbReference>
<dbReference type="InterPro" id="IPR001647">
    <property type="entry name" value="HTH_TetR"/>
</dbReference>
<feature type="domain" description="HTH tetR-type" evidence="3">
    <location>
        <begin position="4"/>
        <end position="64"/>
    </location>
</feature>
<dbReference type="PRINTS" id="PR00455">
    <property type="entry name" value="HTHTETR"/>
</dbReference>
<dbReference type="AlphaFoldDB" id="A0A420W904"/>
<proteinExistence type="predicted"/>
<evidence type="ECO:0000256" key="2">
    <source>
        <dbReference type="PROSITE-ProRule" id="PRU00335"/>
    </source>
</evidence>
<dbReference type="Pfam" id="PF00440">
    <property type="entry name" value="TetR_N"/>
    <property type="match status" value="1"/>
</dbReference>
<dbReference type="InterPro" id="IPR050624">
    <property type="entry name" value="HTH-type_Tx_Regulator"/>
</dbReference>
<dbReference type="EMBL" id="RBIE01000001">
    <property type="protein sequence ID" value="RKQ63806.1"/>
    <property type="molecule type" value="Genomic_DNA"/>
</dbReference>
<dbReference type="OrthoDB" id="9812484at2"/>
<comment type="caution">
    <text evidence="4">The sequence shown here is derived from an EMBL/GenBank/DDBJ whole genome shotgun (WGS) entry which is preliminary data.</text>
</comment>
<dbReference type="PANTHER" id="PTHR43479">
    <property type="entry name" value="ACREF/ENVCD OPERON REPRESSOR-RELATED"/>
    <property type="match status" value="1"/>
</dbReference>
<keyword evidence="1 2" id="KW-0238">DNA-binding</keyword>
<sequence>MGTTKTRERIVESAYKCFSEKGYIGTTTKEISKLAGISEVTLFRYFKSKKELFEEVLNKFSVLPDIEKIKTEKSLSIEKKLEKVAEEIIRSLKEKKNFIKILLSEISPHSEEVSEIYREFISRLDSIIAEILSSDKETARLFHSSLFGYFLSEEIFLESEIDEKKLEKIVKKLVELFTEKRGEEK</sequence>
<accession>A0A420W904</accession>
<dbReference type="RefSeq" id="WP_121170043.1">
    <property type="nucleotide sequence ID" value="NZ_RBIE01000001.1"/>
</dbReference>
<reference evidence="4 5" key="1">
    <citation type="submission" date="2018-10" db="EMBL/GenBank/DDBJ databases">
        <title>Genomic Encyclopedia of Type Strains, Phase IV (KMG-IV): sequencing the most valuable type-strain genomes for metagenomic binning, comparative biology and taxonomic classification.</title>
        <authorList>
            <person name="Goeker M."/>
        </authorList>
    </citation>
    <scope>NUCLEOTIDE SEQUENCE [LARGE SCALE GENOMIC DNA]</scope>
    <source>
        <strain evidence="4 5">DSM 15521</strain>
    </source>
</reference>
<gene>
    <name evidence="4" type="ORF">C7457_0690</name>
</gene>
<evidence type="ECO:0000259" key="3">
    <source>
        <dbReference type="PROSITE" id="PS50977"/>
    </source>
</evidence>
<dbReference type="PANTHER" id="PTHR43479:SF11">
    <property type="entry name" value="ACREF_ENVCD OPERON REPRESSOR-RELATED"/>
    <property type="match status" value="1"/>
</dbReference>
<dbReference type="GO" id="GO:0003677">
    <property type="term" value="F:DNA binding"/>
    <property type="evidence" value="ECO:0007669"/>
    <property type="project" value="UniProtKB-UniRule"/>
</dbReference>
<dbReference type="Proteomes" id="UP000280881">
    <property type="component" value="Unassembled WGS sequence"/>
</dbReference>
<organism evidence="4 5">
    <name type="scientific">Thermovibrio guaymasensis</name>
    <dbReference type="NCBI Taxonomy" id="240167"/>
    <lineage>
        <taxon>Bacteria</taxon>
        <taxon>Pseudomonadati</taxon>
        <taxon>Aquificota</taxon>
        <taxon>Aquificia</taxon>
        <taxon>Desulfurobacteriales</taxon>
        <taxon>Desulfurobacteriaceae</taxon>
        <taxon>Thermovibrio</taxon>
    </lineage>
</organism>
<dbReference type="SUPFAM" id="SSF46689">
    <property type="entry name" value="Homeodomain-like"/>
    <property type="match status" value="1"/>
</dbReference>